<proteinExistence type="predicted"/>
<feature type="transmembrane region" description="Helical" evidence="7">
    <location>
        <begin position="146"/>
        <end position="165"/>
    </location>
</feature>
<dbReference type="SUPFAM" id="SSF103473">
    <property type="entry name" value="MFS general substrate transporter"/>
    <property type="match status" value="1"/>
</dbReference>
<feature type="transmembrane region" description="Helical" evidence="7">
    <location>
        <begin position="424"/>
        <end position="445"/>
    </location>
</feature>
<reference evidence="8 9" key="1">
    <citation type="submission" date="2021-08" db="EMBL/GenBank/DDBJ databases">
        <authorList>
            <person name="Peeters C."/>
        </authorList>
    </citation>
    <scope>NUCLEOTIDE SEQUENCE [LARGE SCALE GENOMIC DNA]</scope>
    <source>
        <strain evidence="8 9">LMG 23992</strain>
    </source>
</reference>
<evidence type="ECO:0000256" key="6">
    <source>
        <dbReference type="ARBA" id="ARBA00023136"/>
    </source>
</evidence>
<evidence type="ECO:0000256" key="1">
    <source>
        <dbReference type="ARBA" id="ARBA00004651"/>
    </source>
</evidence>
<feature type="transmembrane region" description="Helical" evidence="7">
    <location>
        <begin position="58"/>
        <end position="83"/>
    </location>
</feature>
<feature type="transmembrane region" description="Helical" evidence="7">
    <location>
        <begin position="122"/>
        <end position="140"/>
    </location>
</feature>
<protein>
    <submittedName>
        <fullName evidence="8">Lysophospholipid transporter LplT</fullName>
    </submittedName>
</protein>
<gene>
    <name evidence="8" type="primary">lplT_2</name>
    <name evidence="8" type="ORF">LMG23992_04743</name>
</gene>
<keyword evidence="4 7" id="KW-0812">Transmembrane</keyword>
<feature type="transmembrane region" description="Helical" evidence="7">
    <location>
        <begin position="343"/>
        <end position="363"/>
    </location>
</feature>
<dbReference type="InterPro" id="IPR036259">
    <property type="entry name" value="MFS_trans_sf"/>
</dbReference>
<dbReference type="Pfam" id="PF07690">
    <property type="entry name" value="MFS_1"/>
    <property type="match status" value="1"/>
</dbReference>
<feature type="transmembrane region" description="Helical" evidence="7">
    <location>
        <begin position="451"/>
        <end position="470"/>
    </location>
</feature>
<dbReference type="NCBIfam" id="NF008397">
    <property type="entry name" value="PRK11195.1"/>
    <property type="match status" value="1"/>
</dbReference>
<keyword evidence="9" id="KW-1185">Reference proteome</keyword>
<dbReference type="InterPro" id="IPR011701">
    <property type="entry name" value="MFS"/>
</dbReference>
<evidence type="ECO:0000256" key="4">
    <source>
        <dbReference type="ARBA" id="ARBA00022692"/>
    </source>
</evidence>
<feature type="transmembrane region" description="Helical" evidence="7">
    <location>
        <begin position="317"/>
        <end position="336"/>
    </location>
</feature>
<comment type="subcellular location">
    <subcellularLocation>
        <location evidence="1">Cell membrane</location>
        <topology evidence="1">Multi-pass membrane protein</topology>
    </subcellularLocation>
</comment>
<evidence type="ECO:0000313" key="9">
    <source>
        <dbReference type="Proteomes" id="UP000727654"/>
    </source>
</evidence>
<dbReference type="Proteomes" id="UP000727654">
    <property type="component" value="Unassembled WGS sequence"/>
</dbReference>
<dbReference type="EMBL" id="CAJZAI010000017">
    <property type="protein sequence ID" value="CAG9182427.1"/>
    <property type="molecule type" value="Genomic_DNA"/>
</dbReference>
<evidence type="ECO:0000313" key="8">
    <source>
        <dbReference type="EMBL" id="CAG9182427.1"/>
    </source>
</evidence>
<dbReference type="PANTHER" id="PTHR43266">
    <property type="entry name" value="MACROLIDE-EFFLUX PROTEIN"/>
    <property type="match status" value="1"/>
</dbReference>
<feature type="transmembrane region" description="Helical" evidence="7">
    <location>
        <begin position="383"/>
        <end position="403"/>
    </location>
</feature>
<name>A0ABM8XQA8_9BURK</name>
<keyword evidence="3" id="KW-1003">Cell membrane</keyword>
<feature type="transmembrane region" description="Helical" evidence="7">
    <location>
        <begin position="227"/>
        <end position="246"/>
    </location>
</feature>
<sequence>MTVRQAARRHDATHPTQFDTAAAQGPLQQTMAAPLGVALPIAHAERDGDKVESMKKGFYTIMAAQFFSSLADNALLIAAIALLTELHSPQWMTPLLKLFFVLSYVVLAAFVGAFADSMPKGRVMLITNAIKITGCAIMMFGLHPLLAYGIVGFGAAAYSPAKYGILTELLPPEKLVMANGWIEGLTVGSIILGTVVGGALISVHISQILLHFDIPYVDTGINTPAEAAMVVIMLFYVIAAVFNLFIPDTGARYPQQEKNPIKLIAEFGDCFVALWRDKLGQISLAVTTLFWGVGATLQFIVLKWAEKSLGLNLSQGALLQAVVAVGVAVGAIMAAARIPLRKSLSVLPFGVAMGATVMLMAFYTKDAMPHVTVDVAGLHMPLYMAIAYIFLMLVGAMSGYFVVPMNALLQHRGHVLLSAGHSIAVQNFNENVSVLLMLCLYALLIKLNVPIGIVIVALGLFICITMLLVMKVHRYNMRTFNSLAMIGEDKHH</sequence>
<dbReference type="PANTHER" id="PTHR43266:SF2">
    <property type="entry name" value="MAJOR FACILITATOR SUPERFAMILY (MFS) PROFILE DOMAIN-CONTAINING PROTEIN"/>
    <property type="match status" value="1"/>
</dbReference>
<feature type="transmembrane region" description="Helical" evidence="7">
    <location>
        <begin position="185"/>
        <end position="207"/>
    </location>
</feature>
<keyword evidence="6 7" id="KW-0472">Membrane</keyword>
<keyword evidence="5 7" id="KW-1133">Transmembrane helix</keyword>
<comment type="caution">
    <text evidence="8">The sequence shown here is derived from an EMBL/GenBank/DDBJ whole genome shotgun (WGS) entry which is preliminary data.</text>
</comment>
<evidence type="ECO:0000256" key="7">
    <source>
        <dbReference type="SAM" id="Phobius"/>
    </source>
</evidence>
<feature type="transmembrane region" description="Helical" evidence="7">
    <location>
        <begin position="284"/>
        <end position="305"/>
    </location>
</feature>
<keyword evidence="2" id="KW-0813">Transport</keyword>
<evidence type="ECO:0000256" key="5">
    <source>
        <dbReference type="ARBA" id="ARBA00022989"/>
    </source>
</evidence>
<evidence type="ECO:0000256" key="2">
    <source>
        <dbReference type="ARBA" id="ARBA00022448"/>
    </source>
</evidence>
<accession>A0ABM8XQA8</accession>
<dbReference type="Gene3D" id="1.20.1250.20">
    <property type="entry name" value="MFS general substrate transporter like domains"/>
    <property type="match status" value="1"/>
</dbReference>
<evidence type="ECO:0000256" key="3">
    <source>
        <dbReference type="ARBA" id="ARBA00022475"/>
    </source>
</evidence>
<feature type="transmembrane region" description="Helical" evidence="7">
    <location>
        <begin position="95"/>
        <end position="115"/>
    </location>
</feature>
<organism evidence="8 9">
    <name type="scientific">Cupriavidus laharis</name>
    <dbReference type="NCBI Taxonomy" id="151654"/>
    <lineage>
        <taxon>Bacteria</taxon>
        <taxon>Pseudomonadati</taxon>
        <taxon>Pseudomonadota</taxon>
        <taxon>Betaproteobacteria</taxon>
        <taxon>Burkholderiales</taxon>
        <taxon>Burkholderiaceae</taxon>
        <taxon>Cupriavidus</taxon>
    </lineage>
</organism>